<gene>
    <name evidence="1" type="ORF">OTSGILL_2869</name>
</gene>
<name>A0A0F3M4J6_ORITS</name>
<comment type="caution">
    <text evidence="1">The sequence shown here is derived from an EMBL/GenBank/DDBJ whole genome shotgun (WGS) entry which is preliminary data.</text>
</comment>
<dbReference type="EMBL" id="LANO01000070">
    <property type="protein sequence ID" value="KJV50628.1"/>
    <property type="molecule type" value="Genomic_DNA"/>
</dbReference>
<organism evidence="1 2">
    <name type="scientific">Orientia tsutsugamushi str. Gilliam</name>
    <dbReference type="NCBI Taxonomy" id="1359184"/>
    <lineage>
        <taxon>Bacteria</taxon>
        <taxon>Pseudomonadati</taxon>
        <taxon>Pseudomonadota</taxon>
        <taxon>Alphaproteobacteria</taxon>
        <taxon>Rickettsiales</taxon>
        <taxon>Rickettsiaceae</taxon>
        <taxon>Rickettsieae</taxon>
        <taxon>Orientia</taxon>
    </lineage>
</organism>
<evidence type="ECO:0000313" key="1">
    <source>
        <dbReference type="EMBL" id="KJV50628.1"/>
    </source>
</evidence>
<evidence type="ECO:0000313" key="2">
    <source>
        <dbReference type="Proteomes" id="UP000033769"/>
    </source>
</evidence>
<dbReference type="AlphaFoldDB" id="A0A0F3M4J6"/>
<accession>A0A0F3M4J6</accession>
<sequence length="47" mass="5291">MLKNKGAIAVKELMIPEIMKLINTQNVKTESEQVVKTDIAPKIGIRR</sequence>
<dbReference type="Proteomes" id="UP000033769">
    <property type="component" value="Unassembled WGS sequence"/>
</dbReference>
<protein>
    <submittedName>
        <fullName evidence="1">Putative conjugative transfer protein TraA</fullName>
    </submittedName>
</protein>
<dbReference type="PATRIC" id="fig|1359184.3.peg.2935"/>
<reference evidence="1 2" key="1">
    <citation type="submission" date="2015-02" db="EMBL/GenBank/DDBJ databases">
        <title>Genome Sequencing of Rickettsiales.</title>
        <authorList>
            <person name="Daugherty S.C."/>
            <person name="Su Q."/>
            <person name="Abolude K."/>
            <person name="Beier-Sexton M."/>
            <person name="Carlyon J.A."/>
            <person name="Carter R."/>
            <person name="Day N.P."/>
            <person name="Dumler S.J."/>
            <person name="Dyachenko V."/>
            <person name="Godinez A."/>
            <person name="Kurtti T.J."/>
            <person name="Lichay M."/>
            <person name="Mullins K.E."/>
            <person name="Ott S."/>
            <person name="Pappas-Brown V."/>
            <person name="Paris D.H."/>
            <person name="Patel P."/>
            <person name="Richards A.L."/>
            <person name="Sadzewicz L."/>
            <person name="Sears K."/>
            <person name="Seidman D."/>
            <person name="Sengamalay N."/>
            <person name="Stenos J."/>
            <person name="Tallon L.J."/>
            <person name="Vincent G."/>
            <person name="Fraser C.M."/>
            <person name="Munderloh U."/>
            <person name="Dunning-Hotopp J.C."/>
        </authorList>
    </citation>
    <scope>NUCLEOTIDE SEQUENCE [LARGE SCALE GENOMIC DNA]</scope>
    <source>
        <strain evidence="1 2">Gilliam</strain>
    </source>
</reference>
<proteinExistence type="predicted"/>